<reference evidence="2 3" key="1">
    <citation type="submission" date="2018-11" db="EMBL/GenBank/DDBJ databases">
        <authorList>
            <person name="Li F."/>
        </authorList>
    </citation>
    <scope>NUCLEOTIDE SEQUENCE [LARGE SCALE GENOMIC DNA]</scope>
    <source>
        <strain evidence="2 3">Gsoil 818</strain>
    </source>
</reference>
<feature type="domain" description="Saccharopine dehydrogenase NADP binding" evidence="1">
    <location>
        <begin position="6"/>
        <end position="129"/>
    </location>
</feature>
<dbReference type="SUPFAM" id="SSF51735">
    <property type="entry name" value="NAD(P)-binding Rossmann-fold domains"/>
    <property type="match status" value="1"/>
</dbReference>
<dbReference type="RefSeq" id="WP_123225038.1">
    <property type="nucleotide sequence ID" value="NZ_RJSF01000047.1"/>
</dbReference>
<dbReference type="EMBL" id="RJSF01000047">
    <property type="protein sequence ID" value="RNM11804.1"/>
    <property type="molecule type" value="Genomic_DNA"/>
</dbReference>
<dbReference type="OrthoDB" id="4420885at2"/>
<evidence type="ECO:0000313" key="3">
    <source>
        <dbReference type="Proteomes" id="UP000279994"/>
    </source>
</evidence>
<organism evidence="2 3">
    <name type="scientific">Nocardioides pocheonensis</name>
    <dbReference type="NCBI Taxonomy" id="661485"/>
    <lineage>
        <taxon>Bacteria</taxon>
        <taxon>Bacillati</taxon>
        <taxon>Actinomycetota</taxon>
        <taxon>Actinomycetes</taxon>
        <taxon>Propionibacteriales</taxon>
        <taxon>Nocardioidaceae</taxon>
        <taxon>Nocardioides</taxon>
    </lineage>
</organism>
<dbReference type="Gene3D" id="3.40.50.720">
    <property type="entry name" value="NAD(P)-binding Rossmann-like Domain"/>
    <property type="match status" value="1"/>
</dbReference>
<comment type="caution">
    <text evidence="2">The sequence shown here is derived from an EMBL/GenBank/DDBJ whole genome shotgun (WGS) entry which is preliminary data.</text>
</comment>
<dbReference type="PANTHER" id="PTHR43796:SF2">
    <property type="entry name" value="CARBOXYNORSPERMIDINE SYNTHASE"/>
    <property type="match status" value="1"/>
</dbReference>
<dbReference type="PANTHER" id="PTHR43796">
    <property type="entry name" value="CARBOXYNORSPERMIDINE SYNTHASE"/>
    <property type="match status" value="1"/>
</dbReference>
<proteinExistence type="predicted"/>
<accession>A0A3N0GH64</accession>
<dbReference type="InterPro" id="IPR005097">
    <property type="entry name" value="Sacchrp_dh_NADP-bd"/>
</dbReference>
<dbReference type="InterPro" id="IPR036291">
    <property type="entry name" value="NAD(P)-bd_dom_sf"/>
</dbReference>
<protein>
    <submittedName>
        <fullName evidence="2">Saccharopine dehydrogenase</fullName>
    </submittedName>
</protein>
<evidence type="ECO:0000313" key="2">
    <source>
        <dbReference type="EMBL" id="RNM11804.1"/>
    </source>
</evidence>
<name>A0A3N0GH64_9ACTN</name>
<dbReference type="Pfam" id="PF03435">
    <property type="entry name" value="Sacchrp_dh_NADP"/>
    <property type="match status" value="1"/>
</dbReference>
<dbReference type="AlphaFoldDB" id="A0A3N0GH64"/>
<dbReference type="Gene3D" id="3.30.360.10">
    <property type="entry name" value="Dihydrodipicolinate Reductase, domain 2"/>
    <property type="match status" value="1"/>
</dbReference>
<sequence length="383" mass="39671">MSKPTVVVLGAGGAQASGVLRGLGRSSTPMRIVSCDREFRDGRVVTAGAQEVTQVEFDLMASPDQLYDLLQSADLVVNCTGPYYTLGPMILDAAIAAGTDYLDICDDADATDLLLRRDEAARAAGVTALVGMGSAPGTTNVLVRLALDALPAGDASVAISWCVDASDMVGAVVPHFAHSFATAIPDAGGTPSWEALGPKRVRFPDPVGEQMVVTLSHPEVLTLPRFTRVTEATNQGGLIPEDFTHLGWVISRLPEGDARTAAMHSMFETARVSHGDREPVGSGLIVDVRVGDEGIVFVSGGKMSQDDATGTPAAAGCLIALTGQVPGPGVVCPEVLRPADFFSALRDVSAGGGGMTAFRTNGGEVTESVRIRDLLEQAQAVAG</sequence>
<gene>
    <name evidence="2" type="ORF">EFL26_21900</name>
</gene>
<dbReference type="Proteomes" id="UP000279994">
    <property type="component" value="Unassembled WGS sequence"/>
</dbReference>
<evidence type="ECO:0000259" key="1">
    <source>
        <dbReference type="Pfam" id="PF03435"/>
    </source>
</evidence>
<keyword evidence="3" id="KW-1185">Reference proteome</keyword>